<dbReference type="EMBL" id="KQ483645">
    <property type="protein sequence ID" value="KYP43969.1"/>
    <property type="molecule type" value="Genomic_DNA"/>
</dbReference>
<gene>
    <name evidence="2" type="ORF">KK1_034553</name>
</gene>
<name>A0A151RN40_CAJCA</name>
<proteinExistence type="predicted"/>
<dbReference type="Gramene" id="C.cajan_32416.t">
    <property type="protein sequence ID" value="C.cajan_32416.t.cds1"/>
    <property type="gene ID" value="C.cajan_32416"/>
</dbReference>
<dbReference type="PANTHER" id="PTHR46148">
    <property type="entry name" value="CHROMO DOMAIN-CONTAINING PROTEIN"/>
    <property type="match status" value="1"/>
</dbReference>
<dbReference type="Pfam" id="PF24626">
    <property type="entry name" value="SH3_Tf2-1"/>
    <property type="match status" value="1"/>
</dbReference>
<dbReference type="InterPro" id="IPR056924">
    <property type="entry name" value="SH3_Tf2-1"/>
</dbReference>
<dbReference type="AlphaFoldDB" id="A0A151RN40"/>
<evidence type="ECO:0000259" key="1">
    <source>
        <dbReference type="Pfam" id="PF24626"/>
    </source>
</evidence>
<dbReference type="Proteomes" id="UP000075243">
    <property type="component" value="Unassembled WGS sequence"/>
</dbReference>
<feature type="domain" description="Tf2-1-like SH3-like" evidence="1">
    <location>
        <begin position="17"/>
        <end position="73"/>
    </location>
</feature>
<sequence>MKKYVDQKRVHMEFQVGDLVIVKPQLYRQHSVAFCKNQKVSLRYFGPFPLMKRIGPVAYKLSLPPIAKIHPSFACFFIEIVQRNISNNICLLPFLTNEFGPVIQLLKALQSKVILQENLHIPRVLV</sequence>
<evidence type="ECO:0000313" key="3">
    <source>
        <dbReference type="Proteomes" id="UP000075243"/>
    </source>
</evidence>
<reference evidence="2" key="1">
    <citation type="journal article" date="2012" name="Nat. Biotechnol.">
        <title>Draft genome sequence of pigeonpea (Cajanus cajan), an orphan legume crop of resource-poor farmers.</title>
        <authorList>
            <person name="Varshney R.K."/>
            <person name="Chen W."/>
            <person name="Li Y."/>
            <person name="Bharti A.K."/>
            <person name="Saxena R.K."/>
            <person name="Schlueter J.A."/>
            <person name="Donoghue M.T."/>
            <person name="Azam S."/>
            <person name="Fan G."/>
            <person name="Whaley A.M."/>
            <person name="Farmer A.D."/>
            <person name="Sheridan J."/>
            <person name="Iwata A."/>
            <person name="Tuteja R."/>
            <person name="Penmetsa R.V."/>
            <person name="Wu W."/>
            <person name="Upadhyaya H.D."/>
            <person name="Yang S.P."/>
            <person name="Shah T."/>
            <person name="Saxena K.B."/>
            <person name="Michael T."/>
            <person name="McCombie W.R."/>
            <person name="Yang B."/>
            <person name="Zhang G."/>
            <person name="Yang H."/>
            <person name="Wang J."/>
            <person name="Spillane C."/>
            <person name="Cook D.R."/>
            <person name="May G.D."/>
            <person name="Xu X."/>
            <person name="Jackson S.A."/>
        </authorList>
    </citation>
    <scope>NUCLEOTIDE SEQUENCE [LARGE SCALE GENOMIC DNA]</scope>
</reference>
<accession>A0A151RN40</accession>
<keyword evidence="3" id="KW-1185">Reference proteome</keyword>
<protein>
    <recommendedName>
        <fullName evidence="1">Tf2-1-like SH3-like domain-containing protein</fullName>
    </recommendedName>
</protein>
<dbReference type="PANTHER" id="PTHR46148:SF52">
    <property type="entry name" value="OS04G0603800 PROTEIN"/>
    <property type="match status" value="1"/>
</dbReference>
<organism evidence="2 3">
    <name type="scientific">Cajanus cajan</name>
    <name type="common">Pigeon pea</name>
    <name type="synonym">Cajanus indicus</name>
    <dbReference type="NCBI Taxonomy" id="3821"/>
    <lineage>
        <taxon>Eukaryota</taxon>
        <taxon>Viridiplantae</taxon>
        <taxon>Streptophyta</taxon>
        <taxon>Embryophyta</taxon>
        <taxon>Tracheophyta</taxon>
        <taxon>Spermatophyta</taxon>
        <taxon>Magnoliopsida</taxon>
        <taxon>eudicotyledons</taxon>
        <taxon>Gunneridae</taxon>
        <taxon>Pentapetalae</taxon>
        <taxon>rosids</taxon>
        <taxon>fabids</taxon>
        <taxon>Fabales</taxon>
        <taxon>Fabaceae</taxon>
        <taxon>Papilionoideae</taxon>
        <taxon>50 kb inversion clade</taxon>
        <taxon>NPAAA clade</taxon>
        <taxon>indigoferoid/millettioid clade</taxon>
        <taxon>Phaseoleae</taxon>
        <taxon>Cajanus</taxon>
    </lineage>
</organism>
<evidence type="ECO:0000313" key="2">
    <source>
        <dbReference type="EMBL" id="KYP43969.1"/>
    </source>
</evidence>